<dbReference type="Pfam" id="PF10728">
    <property type="entry name" value="DUF2520"/>
    <property type="match status" value="1"/>
</dbReference>
<name>A0A2P5KCK7_9BURK</name>
<feature type="domain" description="Putative oxidoreductase/dehydrogenase Rossmann-like" evidence="2">
    <location>
        <begin position="8"/>
        <end position="124"/>
    </location>
</feature>
<evidence type="ECO:0000313" key="4">
    <source>
        <dbReference type="EMBL" id="PPB84395.1"/>
    </source>
</evidence>
<evidence type="ECO:0000259" key="2">
    <source>
        <dbReference type="Pfam" id="PF10727"/>
    </source>
</evidence>
<dbReference type="Proteomes" id="UP000243096">
    <property type="component" value="Unassembled WGS sequence"/>
</dbReference>
<dbReference type="InterPro" id="IPR018931">
    <property type="entry name" value="DUF2520"/>
</dbReference>
<dbReference type="SUPFAM" id="SSF51735">
    <property type="entry name" value="NAD(P)-binding Rossmann-fold domains"/>
    <property type="match status" value="1"/>
</dbReference>
<dbReference type="PANTHER" id="PTHR40459:SF1">
    <property type="entry name" value="CONSERVED HYPOTHETICAL ALANINE AND LEUCINE RICH PROTEIN"/>
    <property type="match status" value="1"/>
</dbReference>
<dbReference type="InterPro" id="IPR037108">
    <property type="entry name" value="TM1727-like_C_sf"/>
</dbReference>
<sequence>MPFPLHPSIGFIGAGRLAQTLAAAWHRRGYRIAAVASRSKESSRQLAERAGQCQIVSDLQHVIEAATLVFVTVPDDVIGAVATQLCYSPERADSCALVHCSGASSVDLLEPARAQGVLTGGFHPLYLFTGQAADVDRLAGCSITIEAPAPLDAALRTLVGALDCVPLSIPSGARMLYHGAASYAASFAVASLYENVTLWKHIGLDEDAALAALLPMLERTLQSVRDKGLSGAIAGPVSRGDVSVIRSQLDTLAALGEDHMALYAMLTRRVAALARRRSPAPTGLDAIEATVEAALQRGMDTPAPDDSAAQRSGRVPLRP</sequence>
<dbReference type="EMBL" id="PRDW01000003">
    <property type="protein sequence ID" value="PPB84395.1"/>
    <property type="molecule type" value="Genomic_DNA"/>
</dbReference>
<evidence type="ECO:0000259" key="3">
    <source>
        <dbReference type="Pfam" id="PF10728"/>
    </source>
</evidence>
<feature type="region of interest" description="Disordered" evidence="1">
    <location>
        <begin position="296"/>
        <end position="319"/>
    </location>
</feature>
<accession>A0A2P5KCK7</accession>
<proteinExistence type="predicted"/>
<dbReference type="Pfam" id="PF10727">
    <property type="entry name" value="Rossmann-like"/>
    <property type="match status" value="1"/>
</dbReference>
<dbReference type="Gene3D" id="3.40.50.720">
    <property type="entry name" value="NAD(P)-binding Rossmann-like Domain"/>
    <property type="match status" value="1"/>
</dbReference>
<evidence type="ECO:0000313" key="5">
    <source>
        <dbReference type="Proteomes" id="UP000243096"/>
    </source>
</evidence>
<dbReference type="InterPro" id="IPR008927">
    <property type="entry name" value="6-PGluconate_DH-like_C_sf"/>
</dbReference>
<dbReference type="Gene3D" id="1.10.1040.20">
    <property type="entry name" value="ProC-like, C-terminal domain"/>
    <property type="match status" value="1"/>
</dbReference>
<protein>
    <submittedName>
        <fullName evidence="4">Putative short-subunit dehydrogenase-like oxidoreductase (DUF2520 family)</fullName>
    </submittedName>
</protein>
<dbReference type="InterPro" id="IPR036291">
    <property type="entry name" value="NAD(P)-bd_dom_sf"/>
</dbReference>
<dbReference type="SUPFAM" id="SSF48179">
    <property type="entry name" value="6-phosphogluconate dehydrogenase C-terminal domain-like"/>
    <property type="match status" value="1"/>
</dbReference>
<reference evidence="4 5" key="1">
    <citation type="submission" date="2018-01" db="EMBL/GenBank/DDBJ databases">
        <title>Genomic Encyclopedia of Type Strains, Phase III (KMG-III): the genomes of soil and plant-associated and newly described type strains.</title>
        <authorList>
            <person name="Whitman W."/>
        </authorList>
    </citation>
    <scope>NUCLEOTIDE SEQUENCE [LARGE SCALE GENOMIC DNA]</scope>
    <source>
        <strain evidence="4 5">HKI456</strain>
    </source>
</reference>
<dbReference type="PANTHER" id="PTHR40459">
    <property type="entry name" value="CONSERVED HYPOTHETICAL ALANINE AND LEUCINE RICH PROTEIN"/>
    <property type="match status" value="1"/>
</dbReference>
<organism evidence="4 5">
    <name type="scientific">Mycetohabitans endofungorum</name>
    <dbReference type="NCBI Taxonomy" id="417203"/>
    <lineage>
        <taxon>Bacteria</taxon>
        <taxon>Pseudomonadati</taxon>
        <taxon>Pseudomonadota</taxon>
        <taxon>Betaproteobacteria</taxon>
        <taxon>Burkholderiales</taxon>
        <taxon>Burkholderiaceae</taxon>
        <taxon>Mycetohabitans</taxon>
    </lineage>
</organism>
<keyword evidence="5" id="KW-1185">Reference proteome</keyword>
<dbReference type="OrthoDB" id="8650434at2"/>
<evidence type="ECO:0000256" key="1">
    <source>
        <dbReference type="SAM" id="MobiDB-lite"/>
    </source>
</evidence>
<gene>
    <name evidence="4" type="ORF">B0O95_10384</name>
</gene>
<comment type="caution">
    <text evidence="4">The sequence shown here is derived from an EMBL/GenBank/DDBJ whole genome shotgun (WGS) entry which is preliminary data.</text>
</comment>
<dbReference type="AlphaFoldDB" id="A0A2P5KCK7"/>
<dbReference type="RefSeq" id="WP_104076698.1">
    <property type="nucleotide sequence ID" value="NZ_CP062178.1"/>
</dbReference>
<feature type="domain" description="DUF2520" evidence="3">
    <location>
        <begin position="141"/>
        <end position="269"/>
    </location>
</feature>
<dbReference type="InterPro" id="IPR019665">
    <property type="entry name" value="OxRdtase/DH_put_Rossmann_dom"/>
</dbReference>